<evidence type="ECO:0000313" key="2">
    <source>
        <dbReference type="WBParaSite" id="MCU_007926-RA"/>
    </source>
</evidence>
<dbReference type="InterPro" id="IPR035915">
    <property type="entry name" value="Plakin_repeat_sf"/>
</dbReference>
<proteinExistence type="predicted"/>
<feature type="region of interest" description="Disordered" evidence="1">
    <location>
        <begin position="1019"/>
        <end position="1041"/>
    </location>
</feature>
<feature type="compositionally biased region" description="Polar residues" evidence="1">
    <location>
        <begin position="1025"/>
        <end position="1038"/>
    </location>
</feature>
<sequence>VEQTGERTFWLEIFHKRHDVYLVEGVYDVGTKKVVPVEEALATRLIDPVLGLYHQKETGETITVEDAHQQGLIRVVAQLRPPCTDLATTRFDSIHYRTIEGDARIRVMTSNLKRQAEEFALREDTVESDYSKFATKKQKLPLDMHLMGHLAPVILTDGTAISAIKLPLVRRLAAQTLPTIYEAHREEQSPPRLSLATALKRGWIDSRSGRLKSASGAVSQLNLFEAVEQGFVDPNSLLVRITGGEVVVSPEDSEIRLYSLASVLEEANVIAKANKHISQATWQNDLLKALVVNNTNATDGKICDTVTSEDRSRIKSIIQQGKRESDKKDKKTSKVGITLKPKSEPTTKPPGEKLSLVRAIQVGRFDKSSGTVTTQTHQQISLEEAVEMEIIDEKTSLVRHKNTGHYKSLGYYLNEKTIPMKIWLSWPMATLLTREEEADFGYRRLNRGERLPYAAAHALNLTDTQNRTVLNPHTGNYVTILNAFLNGPLCDRRTVIFFTTNREYVSVDSLLPCSPENVISELLLNRSFCVELQEDVLGGGSELPVDLVESQIAPKLKPSALENFNPPVDLKTAVRLGWVDRQSGFINDPFTGHRLLLKEAVKSGLIDAERSVVKAPVTGQLTTLDELLKSGISLDVPSLINSACSDDANALPGQSTCAPSKLPEAVQTQFHFAVSDSDSTAPKQPDDVPNEVNITGVIPISQALSKSKESHEYAPLVSSVKTTDEDSLSKPARKREVDEMVRDNVADLAEDEDTHVEIVTKQSKVVDALTKVGLGIAAAVGAPIVGGVLSYKAIKEKIKGSKESDSSTLRPTNEQNQQVPTEVETCQFGENSKYTTSKDSITPSFRHNDLKIAEHEPVHEMDWQQSKPETDLTYTTQNDEVITQLVTSDSVLEPDGQFSCVHPEAQKDLAGTPDQWPASDQIQDSLHGSNKPLNLQDSTVTTDEREDLEISGDGVSQIQPQSDLFESSPAQHNNAKKEFAEQTNVKVPSKVEISSVSQNYQKNFLETVGNASDETGNLLKEGFDSLSQGQSLPSQHQLSGVADSGPVDLLAKEDAADSEVFPHGQPHIDKASAQIGEALVNPDKAPTVVNRMDYETLNESHPGVQPSSDVDIVQHPADASEQVSLDHPQRAKVDGLENSHHEERGTDGQAPVFSDPSSTEIKESSQSQSLASSDKEQDEHKGGPNLGDLIEQEASVDIDPKIKLSKASDTRAKPITPSQPNFVLPNGQKPMDVSPTPQQLLPVQSSNDSLQCASDSLDDQDDDSLQKAKTTNQDHEEKSFGMTDEDQTGLKLSSRNGSDEKLQEFALDHQSSPLDINNAAVGAEVSKESQDTVVQGVPRKDDQRSPNSYQNLMPKEKFSNQKGAKFRDFSEETSKHVPMDMTNSNLLEQPVSFRAVILRLFRLHHYKYCFICSNRISF</sequence>
<feature type="compositionally biased region" description="Basic and acidic residues" evidence="1">
    <location>
        <begin position="1127"/>
        <end position="1146"/>
    </location>
</feature>
<dbReference type="Pfam" id="PF00681">
    <property type="entry name" value="Plectin"/>
    <property type="match status" value="1"/>
</dbReference>
<protein>
    <submittedName>
        <fullName evidence="2">Doublecortin domain-containing protein</fullName>
    </submittedName>
</protein>
<dbReference type="GO" id="GO:0005856">
    <property type="term" value="C:cytoskeleton"/>
    <property type="evidence" value="ECO:0007669"/>
    <property type="project" value="InterPro"/>
</dbReference>
<reference evidence="2" key="1">
    <citation type="submission" date="2019-11" db="UniProtKB">
        <authorList>
            <consortium name="WormBaseParasite"/>
        </authorList>
    </citation>
    <scope>IDENTIFICATION</scope>
</reference>
<feature type="region of interest" description="Disordered" evidence="1">
    <location>
        <begin position="711"/>
        <end position="734"/>
    </location>
</feature>
<feature type="compositionally biased region" description="Basic and acidic residues" evidence="1">
    <location>
        <begin position="1173"/>
        <end position="1182"/>
    </location>
</feature>
<feature type="region of interest" description="Disordered" evidence="1">
    <location>
        <begin position="800"/>
        <end position="822"/>
    </location>
</feature>
<feature type="region of interest" description="Disordered" evidence="1">
    <location>
        <begin position="1327"/>
        <end position="1349"/>
    </location>
</feature>
<organism evidence="2">
    <name type="scientific">Mesocestoides corti</name>
    <name type="common">Flatworm</name>
    <dbReference type="NCBI Taxonomy" id="53468"/>
    <lineage>
        <taxon>Eukaryota</taxon>
        <taxon>Metazoa</taxon>
        <taxon>Spiralia</taxon>
        <taxon>Lophotrochozoa</taxon>
        <taxon>Platyhelminthes</taxon>
        <taxon>Cestoda</taxon>
        <taxon>Eucestoda</taxon>
        <taxon>Cyclophyllidea</taxon>
        <taxon>Mesocestoididae</taxon>
        <taxon>Mesocestoides</taxon>
    </lineage>
</organism>
<feature type="region of interest" description="Disordered" evidence="1">
    <location>
        <begin position="907"/>
        <end position="943"/>
    </location>
</feature>
<dbReference type="InterPro" id="IPR001101">
    <property type="entry name" value="Plectin_repeat"/>
</dbReference>
<name>A0A5K3FFI4_MESCO</name>
<feature type="region of interest" description="Disordered" evidence="1">
    <location>
        <begin position="1098"/>
        <end position="1299"/>
    </location>
</feature>
<dbReference type="SUPFAM" id="SSF75399">
    <property type="entry name" value="Plakin repeat"/>
    <property type="match status" value="3"/>
</dbReference>
<feature type="compositionally biased region" description="Polar residues" evidence="1">
    <location>
        <begin position="1235"/>
        <end position="1247"/>
    </location>
</feature>
<dbReference type="Gene3D" id="3.90.1290.10">
    <property type="entry name" value="Plakin repeat"/>
    <property type="match status" value="3"/>
</dbReference>
<dbReference type="WBParaSite" id="MCU_007926-RA">
    <property type="protein sequence ID" value="MCU_007926-RA"/>
    <property type="gene ID" value="MCU_007926"/>
</dbReference>
<feature type="region of interest" description="Disordered" evidence="1">
    <location>
        <begin position="318"/>
        <end position="351"/>
    </location>
</feature>
<feature type="compositionally biased region" description="Polar residues" evidence="1">
    <location>
        <begin position="806"/>
        <end position="820"/>
    </location>
</feature>
<accession>A0A5K3FFI4</accession>
<evidence type="ECO:0000256" key="1">
    <source>
        <dbReference type="SAM" id="MobiDB-lite"/>
    </source>
</evidence>
<feature type="compositionally biased region" description="Polar residues" evidence="1">
    <location>
        <begin position="918"/>
        <end position="941"/>
    </location>
</feature>
<feature type="compositionally biased region" description="Basic and acidic residues" evidence="1">
    <location>
        <begin position="722"/>
        <end position="734"/>
    </location>
</feature>
<feature type="compositionally biased region" description="Basic and acidic residues" evidence="1">
    <location>
        <begin position="1198"/>
        <end position="1212"/>
    </location>
</feature>
<dbReference type="SMART" id="SM00250">
    <property type="entry name" value="PLEC"/>
    <property type="match status" value="5"/>
</dbReference>